<dbReference type="AlphaFoldDB" id="A0A4R5CF14"/>
<feature type="compositionally biased region" description="Polar residues" evidence="1">
    <location>
        <begin position="186"/>
        <end position="195"/>
    </location>
</feature>
<gene>
    <name evidence="3" type="ORF">E1298_00740</name>
</gene>
<evidence type="ECO:0000259" key="2">
    <source>
        <dbReference type="Pfam" id="PF24623"/>
    </source>
</evidence>
<name>A0A4R5CF14_9ACTN</name>
<feature type="compositionally biased region" description="Polar residues" evidence="1">
    <location>
        <begin position="160"/>
        <end position="170"/>
    </location>
</feature>
<dbReference type="EMBL" id="SMKU01000002">
    <property type="protein sequence ID" value="TDD97589.1"/>
    <property type="molecule type" value="Genomic_DNA"/>
</dbReference>
<dbReference type="Pfam" id="PF24623">
    <property type="entry name" value="Phage_zn_bind_8"/>
    <property type="match status" value="1"/>
</dbReference>
<dbReference type="RefSeq" id="WP_131888751.1">
    <property type="nucleotide sequence ID" value="NZ_SMKU01000002.1"/>
</dbReference>
<protein>
    <recommendedName>
        <fullName evidence="2">DNA-binding phage zinc finger domain-containing protein</fullName>
    </recommendedName>
</protein>
<reference evidence="3 4" key="1">
    <citation type="submission" date="2019-03" db="EMBL/GenBank/DDBJ databases">
        <title>Draft genome sequences of novel Actinobacteria.</title>
        <authorList>
            <person name="Sahin N."/>
            <person name="Ay H."/>
            <person name="Saygin H."/>
        </authorList>
    </citation>
    <scope>NUCLEOTIDE SEQUENCE [LARGE SCALE GENOMIC DNA]</scope>
    <source>
        <strain evidence="3 4">H3C3</strain>
    </source>
</reference>
<dbReference type="OrthoDB" id="4764618at2"/>
<evidence type="ECO:0000313" key="4">
    <source>
        <dbReference type="Proteomes" id="UP000294513"/>
    </source>
</evidence>
<comment type="caution">
    <text evidence="3">The sequence shown here is derived from an EMBL/GenBank/DDBJ whole genome shotgun (WGS) entry which is preliminary data.</text>
</comment>
<accession>A0A4R5CF14</accession>
<keyword evidence="4" id="KW-1185">Reference proteome</keyword>
<evidence type="ECO:0000256" key="1">
    <source>
        <dbReference type="SAM" id="MobiDB-lite"/>
    </source>
</evidence>
<proteinExistence type="predicted"/>
<organism evidence="3 4">
    <name type="scientific">Actinomadura rubrisoli</name>
    <dbReference type="NCBI Taxonomy" id="2530368"/>
    <lineage>
        <taxon>Bacteria</taxon>
        <taxon>Bacillati</taxon>
        <taxon>Actinomycetota</taxon>
        <taxon>Actinomycetes</taxon>
        <taxon>Streptosporangiales</taxon>
        <taxon>Thermomonosporaceae</taxon>
        <taxon>Actinomadura</taxon>
    </lineage>
</organism>
<dbReference type="InterPro" id="IPR056911">
    <property type="entry name" value="Phage_Znf_bind_put"/>
</dbReference>
<sequence>MTDDEVVDLLTLMASFDRRTVGDADVDAWLMAVGDLPFADAKVAVVKHYRESREWLMPADVRRAVRAIREERIKVRPLPAPTPDEAVDPRVYKQRMADIIHRVGNGKMPFRAITAGGGAEPSTEYQEARSQEDRDRVLAQTVPCPVDWCPALAGEPCRPSPTQEPLTTWHPSRLQVARGEEPRPINKQSTAGEAS</sequence>
<feature type="region of interest" description="Disordered" evidence="1">
    <location>
        <begin position="157"/>
        <end position="195"/>
    </location>
</feature>
<evidence type="ECO:0000313" key="3">
    <source>
        <dbReference type="EMBL" id="TDD97589.1"/>
    </source>
</evidence>
<dbReference type="Proteomes" id="UP000294513">
    <property type="component" value="Unassembled WGS sequence"/>
</dbReference>
<feature type="domain" description="DNA-binding phage zinc finger" evidence="2">
    <location>
        <begin position="134"/>
        <end position="181"/>
    </location>
</feature>